<accession>A0A6C0K2S9</accession>
<protein>
    <submittedName>
        <fullName evidence="2">Uncharacterized protein</fullName>
    </submittedName>
</protein>
<evidence type="ECO:0000313" key="2">
    <source>
        <dbReference type="EMBL" id="QHU11100.1"/>
    </source>
</evidence>
<name>A0A6C0K2S9_9ZZZZ</name>
<organism evidence="2">
    <name type="scientific">viral metagenome</name>
    <dbReference type="NCBI Taxonomy" id="1070528"/>
    <lineage>
        <taxon>unclassified sequences</taxon>
        <taxon>metagenomes</taxon>
        <taxon>organismal metagenomes</taxon>
    </lineage>
</organism>
<dbReference type="EMBL" id="MN740779">
    <property type="protein sequence ID" value="QHU11100.1"/>
    <property type="molecule type" value="Genomic_DNA"/>
</dbReference>
<evidence type="ECO:0000256" key="1">
    <source>
        <dbReference type="SAM" id="Coils"/>
    </source>
</evidence>
<proteinExistence type="predicted"/>
<reference evidence="2" key="1">
    <citation type="journal article" date="2020" name="Nature">
        <title>Giant virus diversity and host interactions through global metagenomics.</title>
        <authorList>
            <person name="Schulz F."/>
            <person name="Roux S."/>
            <person name="Paez-Espino D."/>
            <person name="Jungbluth S."/>
            <person name="Walsh D.A."/>
            <person name="Denef V.J."/>
            <person name="McMahon K.D."/>
            <person name="Konstantinidis K.T."/>
            <person name="Eloe-Fadrosh E.A."/>
            <person name="Kyrpides N.C."/>
            <person name="Woyke T."/>
        </authorList>
    </citation>
    <scope>NUCLEOTIDE SEQUENCE</scope>
    <source>
        <strain evidence="2">GVMAG-S-1101165-84</strain>
    </source>
</reference>
<feature type="coiled-coil region" evidence="1">
    <location>
        <begin position="386"/>
        <end position="423"/>
    </location>
</feature>
<sequence>MLSSLPIGLQLGAKRNGKAVDVRHKCEDGKMLFREHPLSDQYLTAEQQIQKLDSTYVGSGLDHIFVLFGKYKYKSLEELKDLSVEEQRSVGSAAPAPAPPPISLPTPCVLPRVPHRNVEGRDERSGCSFYKFLPPTLQLYVHEQGHEPLFVELSTWYPIGYTDTKTGRTWDNPYHLLASYRKRIGRSLSAHPLERIYLLKGQYKGHCLSTLFQILTEEEMKVMDKYYYPRKPERISYLPDGLELYVKVPDRPVLEGVTLAHCGDEIMFKHSNDIAFGDVPQYRTAIELVDKWRGSPIPVTEQGLNSIYVAKGSNKDKSLGSLLMKMTPMELRAAFKEYARELATKPVPTLDWPTGTNTVVMPSVPVSAPAPAPAPVSVTPAPADPLAKLAAKEAAMQKEKQELDQLQEQIQRLKAYPADLEAQITAAKAELVFLATVETRVQELRALEATLVEKRKILGAPELA</sequence>
<keyword evidence="1" id="KW-0175">Coiled coil</keyword>
<dbReference type="AlphaFoldDB" id="A0A6C0K2S9"/>